<feature type="non-terminal residue" evidence="1">
    <location>
        <position position="77"/>
    </location>
</feature>
<dbReference type="OrthoDB" id="2428740at2759"/>
<accession>A0A9P6TT17</accession>
<gene>
    <name evidence="1" type="ORF">BG011_003349</name>
</gene>
<feature type="non-terminal residue" evidence="1">
    <location>
        <position position="1"/>
    </location>
</feature>
<protein>
    <submittedName>
        <fullName evidence="1">Uncharacterized protein</fullName>
    </submittedName>
</protein>
<dbReference type="Proteomes" id="UP000726737">
    <property type="component" value="Unassembled WGS sequence"/>
</dbReference>
<evidence type="ECO:0000313" key="2">
    <source>
        <dbReference type="Proteomes" id="UP000726737"/>
    </source>
</evidence>
<keyword evidence="2" id="KW-1185">Reference proteome</keyword>
<proteinExistence type="predicted"/>
<dbReference type="AlphaFoldDB" id="A0A9P6TT17"/>
<comment type="caution">
    <text evidence="1">The sequence shown here is derived from an EMBL/GenBank/DDBJ whole genome shotgun (WGS) entry which is preliminary data.</text>
</comment>
<name>A0A9P6TT17_9FUNG</name>
<organism evidence="1 2">
    <name type="scientific">Mortierella polycephala</name>
    <dbReference type="NCBI Taxonomy" id="41804"/>
    <lineage>
        <taxon>Eukaryota</taxon>
        <taxon>Fungi</taxon>
        <taxon>Fungi incertae sedis</taxon>
        <taxon>Mucoromycota</taxon>
        <taxon>Mortierellomycotina</taxon>
        <taxon>Mortierellomycetes</taxon>
        <taxon>Mortierellales</taxon>
        <taxon>Mortierellaceae</taxon>
        <taxon>Mortierella</taxon>
    </lineage>
</organism>
<evidence type="ECO:0000313" key="1">
    <source>
        <dbReference type="EMBL" id="KAG0242325.1"/>
    </source>
</evidence>
<sequence>ARGIVAAYLSHSQVRVKNTQEETFENSIRVFILLQQRQVEPVVLQPPSQRIFDVLRERFKDLCVKYKSLKETQVQGA</sequence>
<reference evidence="1" key="1">
    <citation type="journal article" date="2020" name="Fungal Divers.">
        <title>Resolving the Mortierellaceae phylogeny through synthesis of multi-gene phylogenetics and phylogenomics.</title>
        <authorList>
            <person name="Vandepol N."/>
            <person name="Liber J."/>
            <person name="Desiro A."/>
            <person name="Na H."/>
            <person name="Kennedy M."/>
            <person name="Barry K."/>
            <person name="Grigoriev I.V."/>
            <person name="Miller A.N."/>
            <person name="O'Donnell K."/>
            <person name="Stajich J.E."/>
            <person name="Bonito G."/>
        </authorList>
    </citation>
    <scope>NUCLEOTIDE SEQUENCE</scope>
    <source>
        <strain evidence="1">KOD948</strain>
    </source>
</reference>
<dbReference type="EMBL" id="JAAAJA010002221">
    <property type="protein sequence ID" value="KAG0242325.1"/>
    <property type="molecule type" value="Genomic_DNA"/>
</dbReference>